<comment type="caution">
    <text evidence="1">The sequence shown here is derived from an EMBL/GenBank/DDBJ whole genome shotgun (WGS) entry which is preliminary data.</text>
</comment>
<keyword evidence="2" id="KW-1185">Reference proteome</keyword>
<dbReference type="AlphaFoldDB" id="A0AAN8FJH6"/>
<gene>
    <name evidence="1" type="ORF">GCK32_018433</name>
</gene>
<evidence type="ECO:0000313" key="1">
    <source>
        <dbReference type="EMBL" id="KAK5975282.1"/>
    </source>
</evidence>
<proteinExistence type="predicted"/>
<organism evidence="1 2">
    <name type="scientific">Trichostrongylus colubriformis</name>
    <name type="common">Black scour worm</name>
    <dbReference type="NCBI Taxonomy" id="6319"/>
    <lineage>
        <taxon>Eukaryota</taxon>
        <taxon>Metazoa</taxon>
        <taxon>Ecdysozoa</taxon>
        <taxon>Nematoda</taxon>
        <taxon>Chromadorea</taxon>
        <taxon>Rhabditida</taxon>
        <taxon>Rhabditina</taxon>
        <taxon>Rhabditomorpha</taxon>
        <taxon>Strongyloidea</taxon>
        <taxon>Trichostrongylidae</taxon>
        <taxon>Trichostrongylus</taxon>
    </lineage>
</organism>
<sequence>MTPNLVSCATNAGDLDILQQIASSGFSIFDISALDQYLHEVQVKFGDVAPAPIIFTKMFRPLLRKWRERGTSANSASE</sequence>
<dbReference type="Proteomes" id="UP001331761">
    <property type="component" value="Unassembled WGS sequence"/>
</dbReference>
<accession>A0AAN8FJH6</accession>
<protein>
    <submittedName>
        <fullName evidence="1">Uncharacterized protein</fullName>
    </submittedName>
</protein>
<dbReference type="EMBL" id="WIXE01013215">
    <property type="protein sequence ID" value="KAK5975282.1"/>
    <property type="molecule type" value="Genomic_DNA"/>
</dbReference>
<evidence type="ECO:0000313" key="2">
    <source>
        <dbReference type="Proteomes" id="UP001331761"/>
    </source>
</evidence>
<name>A0AAN8FJH6_TRICO</name>
<reference evidence="1 2" key="1">
    <citation type="submission" date="2019-10" db="EMBL/GenBank/DDBJ databases">
        <title>Assembly and Annotation for the nematode Trichostrongylus colubriformis.</title>
        <authorList>
            <person name="Martin J."/>
        </authorList>
    </citation>
    <scope>NUCLEOTIDE SEQUENCE [LARGE SCALE GENOMIC DNA]</scope>
    <source>
        <strain evidence="1">G859</strain>
        <tissue evidence="1">Whole worm</tissue>
    </source>
</reference>